<protein>
    <submittedName>
        <fullName evidence="1">Uncharacterized protein</fullName>
    </submittedName>
</protein>
<sequence>MEEWAEDMQIPGDGHPRSPSRSQEMCFTNTAFSIKLLSAFCFCVNTFNVIYLFMRHHDLLPDEMKALRRAVEKVLPDVKNLDKY</sequence>
<gene>
    <name evidence="1" type="ORF">HPB47_013840</name>
</gene>
<comment type="caution">
    <text evidence="1">The sequence shown here is derived from an EMBL/GenBank/DDBJ whole genome shotgun (WGS) entry which is preliminary data.</text>
</comment>
<evidence type="ECO:0000313" key="2">
    <source>
        <dbReference type="Proteomes" id="UP000805193"/>
    </source>
</evidence>
<accession>A0AC60QXH5</accession>
<proteinExistence type="predicted"/>
<organism evidence="1 2">
    <name type="scientific">Ixodes persulcatus</name>
    <name type="common">Taiga tick</name>
    <dbReference type="NCBI Taxonomy" id="34615"/>
    <lineage>
        <taxon>Eukaryota</taxon>
        <taxon>Metazoa</taxon>
        <taxon>Ecdysozoa</taxon>
        <taxon>Arthropoda</taxon>
        <taxon>Chelicerata</taxon>
        <taxon>Arachnida</taxon>
        <taxon>Acari</taxon>
        <taxon>Parasitiformes</taxon>
        <taxon>Ixodida</taxon>
        <taxon>Ixodoidea</taxon>
        <taxon>Ixodidae</taxon>
        <taxon>Ixodinae</taxon>
        <taxon>Ixodes</taxon>
    </lineage>
</organism>
<dbReference type="Proteomes" id="UP000805193">
    <property type="component" value="Unassembled WGS sequence"/>
</dbReference>
<feature type="non-terminal residue" evidence="1">
    <location>
        <position position="84"/>
    </location>
</feature>
<dbReference type="EMBL" id="JABSTQ010002086">
    <property type="protein sequence ID" value="KAG0444395.1"/>
    <property type="molecule type" value="Genomic_DNA"/>
</dbReference>
<reference evidence="1 2" key="1">
    <citation type="journal article" date="2020" name="Cell">
        <title>Large-Scale Comparative Analyses of Tick Genomes Elucidate Their Genetic Diversity and Vector Capacities.</title>
        <authorList>
            <consortium name="Tick Genome and Microbiome Consortium (TIGMIC)"/>
            <person name="Jia N."/>
            <person name="Wang J."/>
            <person name="Shi W."/>
            <person name="Du L."/>
            <person name="Sun Y."/>
            <person name="Zhan W."/>
            <person name="Jiang J.F."/>
            <person name="Wang Q."/>
            <person name="Zhang B."/>
            <person name="Ji P."/>
            <person name="Bell-Sakyi L."/>
            <person name="Cui X.M."/>
            <person name="Yuan T.T."/>
            <person name="Jiang B.G."/>
            <person name="Yang W.F."/>
            <person name="Lam T.T."/>
            <person name="Chang Q.C."/>
            <person name="Ding S.J."/>
            <person name="Wang X.J."/>
            <person name="Zhu J.G."/>
            <person name="Ruan X.D."/>
            <person name="Zhao L."/>
            <person name="Wei J.T."/>
            <person name="Ye R.Z."/>
            <person name="Que T.C."/>
            <person name="Du C.H."/>
            <person name="Zhou Y.H."/>
            <person name="Cheng J.X."/>
            <person name="Dai P.F."/>
            <person name="Guo W.B."/>
            <person name="Han X.H."/>
            <person name="Huang E.J."/>
            <person name="Li L.F."/>
            <person name="Wei W."/>
            <person name="Gao Y.C."/>
            <person name="Liu J.Z."/>
            <person name="Shao H.Z."/>
            <person name="Wang X."/>
            <person name="Wang C.C."/>
            <person name="Yang T.C."/>
            <person name="Huo Q.B."/>
            <person name="Li W."/>
            <person name="Chen H.Y."/>
            <person name="Chen S.E."/>
            <person name="Zhou L.G."/>
            <person name="Ni X.B."/>
            <person name="Tian J.H."/>
            <person name="Sheng Y."/>
            <person name="Liu T."/>
            <person name="Pan Y.S."/>
            <person name="Xia L.Y."/>
            <person name="Li J."/>
            <person name="Zhao F."/>
            <person name="Cao W.C."/>
        </authorList>
    </citation>
    <scope>NUCLEOTIDE SEQUENCE [LARGE SCALE GENOMIC DNA]</scope>
    <source>
        <strain evidence="1">Iper-2018</strain>
    </source>
</reference>
<evidence type="ECO:0000313" key="1">
    <source>
        <dbReference type="EMBL" id="KAG0444395.1"/>
    </source>
</evidence>
<keyword evidence="2" id="KW-1185">Reference proteome</keyword>
<name>A0AC60QXH5_IXOPE</name>